<dbReference type="InterPro" id="IPR032675">
    <property type="entry name" value="LRR_dom_sf"/>
</dbReference>
<name>A0ABD3CXX5_9LAMI</name>
<feature type="domain" description="F-box/LRR-repeat protein 15/At3g58940/PEG3-like LRR" evidence="2">
    <location>
        <begin position="223"/>
        <end position="303"/>
    </location>
</feature>
<dbReference type="InterPro" id="IPR001810">
    <property type="entry name" value="F-box_dom"/>
</dbReference>
<dbReference type="PANTHER" id="PTHR31293:SF12">
    <property type="entry name" value="RNI-LIKE SUPERFAMILY PROTEIN"/>
    <property type="match status" value="1"/>
</dbReference>
<dbReference type="Proteomes" id="UP001632038">
    <property type="component" value="Unassembled WGS sequence"/>
</dbReference>
<reference evidence="4" key="1">
    <citation type="journal article" date="2024" name="IScience">
        <title>Strigolactones Initiate the Formation of Haustorium-like Structures in Castilleja.</title>
        <authorList>
            <person name="Buerger M."/>
            <person name="Peterson D."/>
            <person name="Chory J."/>
        </authorList>
    </citation>
    <scope>NUCLEOTIDE SEQUENCE [LARGE SCALE GENOMIC DNA]</scope>
</reference>
<dbReference type="InterPro" id="IPR055294">
    <property type="entry name" value="FBL60-like"/>
</dbReference>
<feature type="domain" description="F-box" evidence="1">
    <location>
        <begin position="4"/>
        <end position="39"/>
    </location>
</feature>
<organism evidence="3 4">
    <name type="scientific">Castilleja foliolosa</name>
    <dbReference type="NCBI Taxonomy" id="1961234"/>
    <lineage>
        <taxon>Eukaryota</taxon>
        <taxon>Viridiplantae</taxon>
        <taxon>Streptophyta</taxon>
        <taxon>Embryophyta</taxon>
        <taxon>Tracheophyta</taxon>
        <taxon>Spermatophyta</taxon>
        <taxon>Magnoliopsida</taxon>
        <taxon>eudicotyledons</taxon>
        <taxon>Gunneridae</taxon>
        <taxon>Pentapetalae</taxon>
        <taxon>asterids</taxon>
        <taxon>lamiids</taxon>
        <taxon>Lamiales</taxon>
        <taxon>Orobanchaceae</taxon>
        <taxon>Pedicularideae</taxon>
        <taxon>Castillejinae</taxon>
        <taxon>Castilleja</taxon>
    </lineage>
</organism>
<protein>
    <recommendedName>
        <fullName evidence="5">F-box domain-containing protein</fullName>
    </recommendedName>
</protein>
<dbReference type="EMBL" id="JAVIJP010000028">
    <property type="protein sequence ID" value="KAL3634830.1"/>
    <property type="molecule type" value="Genomic_DNA"/>
</dbReference>
<dbReference type="AlphaFoldDB" id="A0ABD3CXX5"/>
<evidence type="ECO:0000259" key="1">
    <source>
        <dbReference type="Pfam" id="PF00646"/>
    </source>
</evidence>
<keyword evidence="4" id="KW-1185">Reference proteome</keyword>
<comment type="caution">
    <text evidence="3">The sequence shown here is derived from an EMBL/GenBank/DDBJ whole genome shotgun (WGS) entry which is preliminary data.</text>
</comment>
<evidence type="ECO:0008006" key="5">
    <source>
        <dbReference type="Google" id="ProtNLM"/>
    </source>
</evidence>
<proteinExistence type="predicted"/>
<gene>
    <name evidence="3" type="ORF">CASFOL_021884</name>
</gene>
<dbReference type="Pfam" id="PF24758">
    <property type="entry name" value="LRR_At5g56370"/>
    <property type="match status" value="2"/>
</dbReference>
<dbReference type="SUPFAM" id="SSF52047">
    <property type="entry name" value="RNI-like"/>
    <property type="match status" value="1"/>
</dbReference>
<dbReference type="PANTHER" id="PTHR31293">
    <property type="entry name" value="RNI-LIKE SUPERFAMILY PROTEIN"/>
    <property type="match status" value="1"/>
</dbReference>
<dbReference type="Gene3D" id="3.80.10.10">
    <property type="entry name" value="Ribonuclease Inhibitor"/>
    <property type="match status" value="1"/>
</dbReference>
<dbReference type="SUPFAM" id="SSF81383">
    <property type="entry name" value="F-box domain"/>
    <property type="match status" value="1"/>
</dbReference>
<accession>A0ABD3CXX5</accession>
<dbReference type="InterPro" id="IPR055411">
    <property type="entry name" value="LRR_FXL15/At3g58940/PEG3-like"/>
</dbReference>
<sequence length="507" mass="59861">MDRLSQLPQPILHSILSLLSQKYAIRTCVLSKSWRYLWHGRFNVEFRDNWFARKKEFWPFLDKTLQRYLDQNLSIQQLHLGIDLFFDLVIFQKWIPMVIENMGVRSLSLIFFNDTEAFDAYPLPLAFLQSEFLVELHLQGLNLNTIKSADSVMLNNLQTLRLHYVNITDEVFEKIILGCPLIENLDLLDCYGLKSIKLHKHHIIKNFRCFMDRQTVIEIENPHTLESFYIENWCPDRSFPLTNMHFPHLKSLDLYRVHLPAETVENFSSFFPCLSELILKSCDGLKEFRLLSSSIKRLTIESGLRNRIKAAFIDTPNILYFEFSCDGNSSLPSIKFTTTSNEWKSNISLWYKLESSEKDDTSWLLKLNKLLMALSQSHITLKLYANNYKKLHINDSLGGFYKPVVVEHLKLRGDFSSSSDPTKLNYFFRICRPRYIHMDQYANEVVEFICNLIPDEIGCYFWLQDLEEVSVEVWDIKTEEWNCVQRTSLPPLASKQKIRFRLTWREQ</sequence>
<dbReference type="InterPro" id="IPR053781">
    <property type="entry name" value="F-box_AtFBL13-like"/>
</dbReference>
<evidence type="ECO:0000259" key="2">
    <source>
        <dbReference type="Pfam" id="PF24758"/>
    </source>
</evidence>
<evidence type="ECO:0000313" key="3">
    <source>
        <dbReference type="EMBL" id="KAL3634830.1"/>
    </source>
</evidence>
<dbReference type="InterPro" id="IPR036047">
    <property type="entry name" value="F-box-like_dom_sf"/>
</dbReference>
<evidence type="ECO:0000313" key="4">
    <source>
        <dbReference type="Proteomes" id="UP001632038"/>
    </source>
</evidence>
<dbReference type="CDD" id="cd22160">
    <property type="entry name" value="F-box_AtFBL13-like"/>
    <property type="match status" value="1"/>
</dbReference>
<dbReference type="Pfam" id="PF00646">
    <property type="entry name" value="F-box"/>
    <property type="match status" value="1"/>
</dbReference>
<feature type="domain" description="F-box/LRR-repeat protein 15/At3g58940/PEG3-like LRR" evidence="2">
    <location>
        <begin position="103"/>
        <end position="222"/>
    </location>
</feature>